<evidence type="ECO:0000313" key="1">
    <source>
        <dbReference type="EMBL" id="MBS7813714.1"/>
    </source>
</evidence>
<gene>
    <name evidence="1" type="ORF">KHU32_22430</name>
</gene>
<dbReference type="RefSeq" id="WP_213672421.1">
    <property type="nucleotide sequence ID" value="NZ_JAHCDA010000006.1"/>
</dbReference>
<proteinExistence type="predicted"/>
<dbReference type="Gene3D" id="3.40.50.150">
    <property type="entry name" value="Vaccinia Virus protein VP39"/>
    <property type="match status" value="1"/>
</dbReference>
<reference evidence="1 2" key="1">
    <citation type="submission" date="2021-05" db="EMBL/GenBank/DDBJ databases">
        <title>Roseococcus sp. XZZS9, whole genome shotgun sequencing project.</title>
        <authorList>
            <person name="Zhao G."/>
            <person name="Shen L."/>
        </authorList>
    </citation>
    <scope>NUCLEOTIDE SEQUENCE [LARGE SCALE GENOMIC DNA]</scope>
    <source>
        <strain evidence="1 2">XZZS9</strain>
    </source>
</reference>
<protein>
    <recommendedName>
        <fullName evidence="3">Class I SAM-dependent methyltransferase</fullName>
    </recommendedName>
</protein>
<dbReference type="EMBL" id="JAHCDA010000006">
    <property type="protein sequence ID" value="MBS7813714.1"/>
    <property type="molecule type" value="Genomic_DNA"/>
</dbReference>
<dbReference type="SUPFAM" id="SSF53335">
    <property type="entry name" value="S-adenosyl-L-methionine-dependent methyltransferases"/>
    <property type="match status" value="1"/>
</dbReference>
<sequence>MRGPGTVEPAPVQPVWPDRAARFYARGMDRSDYGAQASAALTAALGRPESLLDLGAGAGHPMLGWVEPGTRWLAVEPSRYLRARLGRLSRISHPGLRPVDAYWQELPPLPQVDIAIAANTSGPQEAPERLLGLMRFCATRAVAWIVPAQRGPKRWCLSGALPAHLHREDERPAVAAILAALGPQRQPSRSAIFPWTFSARFASPAEAFAHCAMQLRLGADDDRRDALEDHLRTALKPLPDGGFELSAPKLSALLIWDLA</sequence>
<name>A0ABS5QJA8_9PROT</name>
<dbReference type="InterPro" id="IPR029063">
    <property type="entry name" value="SAM-dependent_MTases_sf"/>
</dbReference>
<organism evidence="1 2">
    <name type="scientific">Roseococcus pinisoli</name>
    <dbReference type="NCBI Taxonomy" id="2835040"/>
    <lineage>
        <taxon>Bacteria</taxon>
        <taxon>Pseudomonadati</taxon>
        <taxon>Pseudomonadota</taxon>
        <taxon>Alphaproteobacteria</taxon>
        <taxon>Acetobacterales</taxon>
        <taxon>Roseomonadaceae</taxon>
        <taxon>Roseococcus</taxon>
    </lineage>
</organism>
<evidence type="ECO:0008006" key="3">
    <source>
        <dbReference type="Google" id="ProtNLM"/>
    </source>
</evidence>
<keyword evidence="2" id="KW-1185">Reference proteome</keyword>
<dbReference type="Proteomes" id="UP000766336">
    <property type="component" value="Unassembled WGS sequence"/>
</dbReference>
<evidence type="ECO:0000313" key="2">
    <source>
        <dbReference type="Proteomes" id="UP000766336"/>
    </source>
</evidence>
<comment type="caution">
    <text evidence="1">The sequence shown here is derived from an EMBL/GenBank/DDBJ whole genome shotgun (WGS) entry which is preliminary data.</text>
</comment>
<accession>A0ABS5QJA8</accession>